<dbReference type="RefSeq" id="WP_379107039.1">
    <property type="nucleotide sequence ID" value="NZ_JBHUGZ010000032.1"/>
</dbReference>
<comment type="subcellular location">
    <subcellularLocation>
        <location evidence="1">Peroxisome</location>
    </subcellularLocation>
</comment>
<keyword evidence="5" id="KW-1185">Reference proteome</keyword>
<dbReference type="InterPro" id="IPR051053">
    <property type="entry name" value="ECH/Chromodomain_protein"/>
</dbReference>
<dbReference type="InterPro" id="IPR029045">
    <property type="entry name" value="ClpP/crotonase-like_dom_sf"/>
</dbReference>
<dbReference type="PANTHER" id="PTHR43684:SF1">
    <property type="entry name" value="ENOYL-COA DELTA ISOMERASE 2"/>
    <property type="match status" value="1"/>
</dbReference>
<comment type="caution">
    <text evidence="4">The sequence shown here is derived from an EMBL/GenBank/DDBJ whole genome shotgun (WGS) entry which is preliminary data.</text>
</comment>
<reference evidence="5" key="1">
    <citation type="journal article" date="2019" name="Int. J. Syst. Evol. Microbiol.">
        <title>The Global Catalogue of Microorganisms (GCM) 10K type strain sequencing project: providing services to taxonomists for standard genome sequencing and annotation.</title>
        <authorList>
            <consortium name="The Broad Institute Genomics Platform"/>
            <consortium name="The Broad Institute Genome Sequencing Center for Infectious Disease"/>
            <person name="Wu L."/>
            <person name="Ma J."/>
        </authorList>
    </citation>
    <scope>NUCLEOTIDE SEQUENCE [LARGE SCALE GENOMIC DNA]</scope>
    <source>
        <strain evidence="5">CGMCC 1.16225</strain>
    </source>
</reference>
<organism evidence="4 5">
    <name type="scientific">Mesorhizobium newzealandense</name>
    <dbReference type="NCBI Taxonomy" id="1300302"/>
    <lineage>
        <taxon>Bacteria</taxon>
        <taxon>Pseudomonadati</taxon>
        <taxon>Pseudomonadota</taxon>
        <taxon>Alphaproteobacteria</taxon>
        <taxon>Hyphomicrobiales</taxon>
        <taxon>Phyllobacteriaceae</taxon>
        <taxon>Mesorhizobium</taxon>
    </lineage>
</organism>
<dbReference type="Gene3D" id="3.90.226.10">
    <property type="entry name" value="2-enoyl-CoA Hydratase, Chain A, domain 1"/>
    <property type="match status" value="1"/>
</dbReference>
<accession>A0ABW4URQ1</accession>
<keyword evidence="3" id="KW-0413">Isomerase</keyword>
<dbReference type="InterPro" id="IPR001753">
    <property type="entry name" value="Enoyl-CoA_hydra/iso"/>
</dbReference>
<name>A0ABW4URQ1_9HYPH</name>
<evidence type="ECO:0000256" key="2">
    <source>
        <dbReference type="ARBA" id="ARBA00023140"/>
    </source>
</evidence>
<evidence type="ECO:0000256" key="1">
    <source>
        <dbReference type="ARBA" id="ARBA00004275"/>
    </source>
</evidence>
<evidence type="ECO:0000256" key="3">
    <source>
        <dbReference type="ARBA" id="ARBA00023235"/>
    </source>
</evidence>
<keyword evidence="2" id="KW-0576">Peroxisome</keyword>
<dbReference type="PANTHER" id="PTHR43684">
    <property type="match status" value="1"/>
</dbReference>
<sequence>MRSEAVMGAHPQPELRNHTLIVTVSSNDGRPVLDRRAYESLAKTFHEAADDEEVRVVVLRGLAGCFCLGGDFSEFLDATKHQKLIAAVTDLFRTLATFPKPILACVDGDAVGVGCTILFHCDMVIASDQSTFRVPFVDFGLVPDAATSILAPQKLGYAGAFRFFCLGDTLRAEDARALGLVAEIVPGGSVEEAALGRARQLVKKPVAALLQTRGLLKGNTGALCDRIDQEISLFQQALQDDTTLRRLQRIARLVA</sequence>
<dbReference type="EMBL" id="JBHUGZ010000032">
    <property type="protein sequence ID" value="MFD1988274.1"/>
    <property type="molecule type" value="Genomic_DNA"/>
</dbReference>
<dbReference type="CDD" id="cd06558">
    <property type="entry name" value="crotonase-like"/>
    <property type="match status" value="1"/>
</dbReference>
<proteinExistence type="predicted"/>
<evidence type="ECO:0000313" key="5">
    <source>
        <dbReference type="Proteomes" id="UP001597405"/>
    </source>
</evidence>
<dbReference type="Pfam" id="PF00378">
    <property type="entry name" value="ECH_1"/>
    <property type="match status" value="1"/>
</dbReference>
<dbReference type="Proteomes" id="UP001597405">
    <property type="component" value="Unassembled WGS sequence"/>
</dbReference>
<dbReference type="SUPFAM" id="SSF52096">
    <property type="entry name" value="ClpP/crotonase"/>
    <property type="match status" value="1"/>
</dbReference>
<evidence type="ECO:0000313" key="4">
    <source>
        <dbReference type="EMBL" id="MFD1988274.1"/>
    </source>
</evidence>
<protein>
    <submittedName>
        <fullName evidence="4">Enoyl-CoA hydratase-related protein</fullName>
    </submittedName>
</protein>
<gene>
    <name evidence="4" type="ORF">ACFSOZ_38290</name>
</gene>